<keyword evidence="3" id="KW-1185">Reference proteome</keyword>
<gene>
    <name evidence="2" type="ORF">PsYK624_023290</name>
</gene>
<sequence>MGMCSAATSRSLNHAFAQYGQLGGRPLHVSSVTWSSATYREPSSAGDRCPLSVLYAQIDVDLSAYPRVAPDTTVTSSVHHHAETQRTLDTTAGGRHGYM</sequence>
<comment type="caution">
    <text evidence="2">The sequence shown here is derived from an EMBL/GenBank/DDBJ whole genome shotgun (WGS) entry which is preliminary data.</text>
</comment>
<protein>
    <submittedName>
        <fullName evidence="2">Uncharacterized protein</fullName>
    </submittedName>
</protein>
<reference evidence="2 3" key="1">
    <citation type="submission" date="2021-08" db="EMBL/GenBank/DDBJ databases">
        <title>Draft Genome Sequence of Phanerochaete sordida strain YK-624.</title>
        <authorList>
            <person name="Mori T."/>
            <person name="Dohra H."/>
            <person name="Suzuki T."/>
            <person name="Kawagishi H."/>
            <person name="Hirai H."/>
        </authorList>
    </citation>
    <scope>NUCLEOTIDE SEQUENCE [LARGE SCALE GENOMIC DNA]</scope>
    <source>
        <strain evidence="2 3">YK-624</strain>
    </source>
</reference>
<evidence type="ECO:0000313" key="3">
    <source>
        <dbReference type="Proteomes" id="UP000703269"/>
    </source>
</evidence>
<dbReference type="EMBL" id="BPQB01000003">
    <property type="protein sequence ID" value="GJE86249.1"/>
    <property type="molecule type" value="Genomic_DNA"/>
</dbReference>
<organism evidence="2 3">
    <name type="scientific">Phanerochaete sordida</name>
    <dbReference type="NCBI Taxonomy" id="48140"/>
    <lineage>
        <taxon>Eukaryota</taxon>
        <taxon>Fungi</taxon>
        <taxon>Dikarya</taxon>
        <taxon>Basidiomycota</taxon>
        <taxon>Agaricomycotina</taxon>
        <taxon>Agaricomycetes</taxon>
        <taxon>Polyporales</taxon>
        <taxon>Phanerochaetaceae</taxon>
        <taxon>Phanerochaete</taxon>
    </lineage>
</organism>
<feature type="region of interest" description="Disordered" evidence="1">
    <location>
        <begin position="73"/>
        <end position="99"/>
    </location>
</feature>
<proteinExistence type="predicted"/>
<evidence type="ECO:0000313" key="2">
    <source>
        <dbReference type="EMBL" id="GJE86249.1"/>
    </source>
</evidence>
<name>A0A9P3G1P0_9APHY</name>
<dbReference type="AlphaFoldDB" id="A0A9P3G1P0"/>
<evidence type="ECO:0000256" key="1">
    <source>
        <dbReference type="SAM" id="MobiDB-lite"/>
    </source>
</evidence>
<accession>A0A9P3G1P0</accession>
<dbReference type="Proteomes" id="UP000703269">
    <property type="component" value="Unassembled WGS sequence"/>
</dbReference>